<reference evidence="2" key="1">
    <citation type="submission" date="2020-06" db="EMBL/GenBank/DDBJ databases">
        <authorList>
            <person name="Li T."/>
            <person name="Hu X."/>
            <person name="Zhang T."/>
            <person name="Song X."/>
            <person name="Zhang H."/>
            <person name="Dai N."/>
            <person name="Sheng W."/>
            <person name="Hou X."/>
            <person name="Wei L."/>
        </authorList>
    </citation>
    <scope>NUCLEOTIDE SEQUENCE</scope>
    <source>
        <strain evidence="2">KEN8</strain>
        <tissue evidence="2">Leaf</tissue>
    </source>
</reference>
<comment type="caution">
    <text evidence="2">The sequence shown here is derived from an EMBL/GenBank/DDBJ whole genome shotgun (WGS) entry which is preliminary data.</text>
</comment>
<dbReference type="PANTHER" id="PTHR45786">
    <property type="entry name" value="DNA BINDING PROTEIN-LIKE"/>
    <property type="match status" value="1"/>
</dbReference>
<sequence>MTTEQREAYLARRRHLYHIRRASNTVPTVVDVNAYQTTSRHTEALHVEGSTLHTSNGNTSLRPIPVPNFGQVPSNQFEASTSHTQPSNNGDHGGDEDNPFSSSSGHVHNPPNFGERVNYSGARINHSLMLIGSLLPFPGSRPRYIQMFIYDTEHEIENLLQENTGLDGELVDKLKCILDVHNPFVKTLRQLAQRPDISDCKLVIKDKPTPNMQYTLPTASQVAAILVGGEEMMDANDWDIIVQSNTGRIFNIKEYLGYYDPLQYPLLLPYGTYGWDCQFR</sequence>
<feature type="compositionally biased region" description="Polar residues" evidence="1">
    <location>
        <begin position="71"/>
        <end position="90"/>
    </location>
</feature>
<protein>
    <recommendedName>
        <fullName evidence="3">Helitron helicase</fullName>
    </recommendedName>
</protein>
<evidence type="ECO:0000256" key="1">
    <source>
        <dbReference type="SAM" id="MobiDB-lite"/>
    </source>
</evidence>
<evidence type="ECO:0000313" key="2">
    <source>
        <dbReference type="EMBL" id="KAL0352617.1"/>
    </source>
</evidence>
<evidence type="ECO:0008006" key="3">
    <source>
        <dbReference type="Google" id="ProtNLM"/>
    </source>
</evidence>
<name>A0AAW2PC86_9LAMI</name>
<dbReference type="PANTHER" id="PTHR45786:SF80">
    <property type="entry name" value="HELITRON HELICASE-LIKE DOMAIN-CONTAINING PROTEIN"/>
    <property type="match status" value="1"/>
</dbReference>
<proteinExistence type="predicted"/>
<dbReference type="AlphaFoldDB" id="A0AAW2PC86"/>
<dbReference type="EMBL" id="JACGWM010000009">
    <property type="protein sequence ID" value="KAL0352617.1"/>
    <property type="molecule type" value="Genomic_DNA"/>
</dbReference>
<organism evidence="2">
    <name type="scientific">Sesamum calycinum</name>
    <dbReference type="NCBI Taxonomy" id="2727403"/>
    <lineage>
        <taxon>Eukaryota</taxon>
        <taxon>Viridiplantae</taxon>
        <taxon>Streptophyta</taxon>
        <taxon>Embryophyta</taxon>
        <taxon>Tracheophyta</taxon>
        <taxon>Spermatophyta</taxon>
        <taxon>Magnoliopsida</taxon>
        <taxon>eudicotyledons</taxon>
        <taxon>Gunneridae</taxon>
        <taxon>Pentapetalae</taxon>
        <taxon>asterids</taxon>
        <taxon>lamiids</taxon>
        <taxon>Lamiales</taxon>
        <taxon>Pedaliaceae</taxon>
        <taxon>Sesamum</taxon>
    </lineage>
</organism>
<accession>A0AAW2PC86</accession>
<feature type="compositionally biased region" description="Polar residues" evidence="1">
    <location>
        <begin position="51"/>
        <end position="61"/>
    </location>
</feature>
<gene>
    <name evidence="2" type="ORF">Scaly_1650400</name>
</gene>
<reference evidence="2" key="2">
    <citation type="journal article" date="2024" name="Plant">
        <title>Genomic evolution and insights into agronomic trait innovations of Sesamum species.</title>
        <authorList>
            <person name="Miao H."/>
            <person name="Wang L."/>
            <person name="Qu L."/>
            <person name="Liu H."/>
            <person name="Sun Y."/>
            <person name="Le M."/>
            <person name="Wang Q."/>
            <person name="Wei S."/>
            <person name="Zheng Y."/>
            <person name="Lin W."/>
            <person name="Duan Y."/>
            <person name="Cao H."/>
            <person name="Xiong S."/>
            <person name="Wang X."/>
            <person name="Wei L."/>
            <person name="Li C."/>
            <person name="Ma Q."/>
            <person name="Ju M."/>
            <person name="Zhao R."/>
            <person name="Li G."/>
            <person name="Mu C."/>
            <person name="Tian Q."/>
            <person name="Mei H."/>
            <person name="Zhang T."/>
            <person name="Gao T."/>
            <person name="Zhang H."/>
        </authorList>
    </citation>
    <scope>NUCLEOTIDE SEQUENCE</scope>
    <source>
        <strain evidence="2">KEN8</strain>
    </source>
</reference>
<feature type="region of interest" description="Disordered" evidence="1">
    <location>
        <begin position="47"/>
        <end position="114"/>
    </location>
</feature>